<dbReference type="HOGENOM" id="CLU_026496_1_0_6"/>
<sequence>MPRNVTQIKKINIEKFRALNNVEFELGNRITVICGKNGTAKSSILGILAQAFNFRKNYLTGVMLRYKSLTGDDFKSAPSDHFRLSKKYDKSGTMKANIFMYDGYTNQDAEMQLRIYDYSDRPDPRPVMRGNKTIPGKQTSWNPTHPVIYLSLSRLTPITKRGDYSACELEYLDQNKDEFIALNSMLLNKKGAKRATATTGSINSAVAHGVDYDQDAVSAGEDNAGQLILALMSFRKLKDEYRDYKGGLLLIDEADAGLFPAAQVALIKILSKECKALNLQVVMTSHSPTMIEEVHNLSKRAKLDYKTIYLSDTYGPISRYEDWSWQDIYADLMVSTVQVNDEVIPKVNVYFEDKEACDLFNAIVTKRALRKVINQFKDINLGCAQYASLIEHRIPEFAKKSLIVLDGDATKYAKYDSVILLPTKLPPDQLLFEFLYNLPEGHKLWRNSKRFTKPVFMRIAGQIVQRLNIQEEQIDLQDCIAKSVRGVPDANALRDLFKNFYKDPEMQEFIGSGVKESPVKAWCEANKNLCELFLKDFSDKLVSTLSAGFGVDSGRLASLKY</sequence>
<accession>A4VPG6</accession>
<reference evidence="2 3" key="1">
    <citation type="journal article" date="2008" name="Proc. Natl. Acad. Sci. U.S.A.">
        <title>Nitrogen fixation island and rhizosphere competence traits in the genome of root-associated Pseudomonas stutzeri A1501.</title>
        <authorList>
            <person name="Yan Y."/>
            <person name="Yang J."/>
            <person name="Dou Y."/>
            <person name="Chen M."/>
            <person name="Ping S."/>
            <person name="Peng J."/>
            <person name="Lu W."/>
            <person name="Zhang W."/>
            <person name="Yao Z."/>
            <person name="Li H."/>
            <person name="Liu W."/>
            <person name="He S."/>
            <person name="Geng L."/>
            <person name="Zhang X."/>
            <person name="Yang F."/>
            <person name="Yu H."/>
            <person name="Zhan Y."/>
            <person name="Li D."/>
            <person name="Lin Z."/>
            <person name="Wang Y."/>
            <person name="Elmerich C."/>
            <person name="Lin M."/>
            <person name="Jin Q."/>
        </authorList>
    </citation>
    <scope>NUCLEOTIDE SEQUENCE [LARGE SCALE GENOMIC DNA]</scope>
    <source>
        <strain evidence="2 3">A1501</strain>
    </source>
</reference>
<feature type="domain" description="AAA+ ATPase" evidence="1">
    <location>
        <begin position="27"/>
        <end position="313"/>
    </location>
</feature>
<dbReference type="Proteomes" id="UP000000233">
    <property type="component" value="Chromosome"/>
</dbReference>
<gene>
    <name evidence="2" type="ordered locus">PST_3231</name>
</gene>
<dbReference type="AlphaFoldDB" id="A4VPG6"/>
<dbReference type="GO" id="GO:0005524">
    <property type="term" value="F:ATP binding"/>
    <property type="evidence" value="ECO:0007669"/>
    <property type="project" value="InterPro"/>
</dbReference>
<dbReference type="CDD" id="cd00267">
    <property type="entry name" value="ABC_ATPase"/>
    <property type="match status" value="1"/>
</dbReference>
<dbReference type="InterPro" id="IPR003959">
    <property type="entry name" value="ATPase_AAA_core"/>
</dbReference>
<dbReference type="GO" id="GO:0016887">
    <property type="term" value="F:ATP hydrolysis activity"/>
    <property type="evidence" value="ECO:0007669"/>
    <property type="project" value="InterPro"/>
</dbReference>
<dbReference type="RefSeq" id="WP_011914304.1">
    <property type="nucleotide sequence ID" value="NC_009434.1"/>
</dbReference>
<evidence type="ECO:0000313" key="2">
    <source>
        <dbReference type="EMBL" id="ABP80867.1"/>
    </source>
</evidence>
<dbReference type="InterPro" id="IPR051396">
    <property type="entry name" value="Bact_Antivir_Def_Nuclease"/>
</dbReference>
<dbReference type="InterPro" id="IPR041685">
    <property type="entry name" value="AAA_GajA/Old/RecF-like"/>
</dbReference>
<dbReference type="InterPro" id="IPR027417">
    <property type="entry name" value="P-loop_NTPase"/>
</dbReference>
<evidence type="ECO:0000313" key="3">
    <source>
        <dbReference type="Proteomes" id="UP000000233"/>
    </source>
</evidence>
<dbReference type="PANTHER" id="PTHR43581:SF4">
    <property type="entry name" value="ATP_GTP PHOSPHATASE"/>
    <property type="match status" value="1"/>
</dbReference>
<keyword evidence="3" id="KW-1185">Reference proteome</keyword>
<dbReference type="InterPro" id="IPR003593">
    <property type="entry name" value="AAA+_ATPase"/>
</dbReference>
<dbReference type="EMBL" id="CP000304">
    <property type="protein sequence ID" value="ABP80867.1"/>
    <property type="molecule type" value="Genomic_DNA"/>
</dbReference>
<proteinExistence type="predicted"/>
<dbReference type="Pfam" id="PF13304">
    <property type="entry name" value="AAA_21"/>
    <property type="match status" value="1"/>
</dbReference>
<dbReference type="eggNOG" id="COG1106">
    <property type="taxonomic scope" value="Bacteria"/>
</dbReference>
<name>A4VPG6_STUS1</name>
<protein>
    <recommendedName>
        <fullName evidence="1">AAA+ ATPase domain-containing protein</fullName>
    </recommendedName>
</protein>
<evidence type="ECO:0000259" key="1">
    <source>
        <dbReference type="SMART" id="SM00382"/>
    </source>
</evidence>
<dbReference type="KEGG" id="psa:PST_3231"/>
<dbReference type="PANTHER" id="PTHR43581">
    <property type="entry name" value="ATP/GTP PHOSPHATASE"/>
    <property type="match status" value="1"/>
</dbReference>
<dbReference type="Gene3D" id="3.40.50.300">
    <property type="entry name" value="P-loop containing nucleotide triphosphate hydrolases"/>
    <property type="match status" value="2"/>
</dbReference>
<organism evidence="2 3">
    <name type="scientific">Stutzerimonas stutzeri (strain A1501)</name>
    <name type="common">Pseudomonas stutzeri</name>
    <dbReference type="NCBI Taxonomy" id="379731"/>
    <lineage>
        <taxon>Bacteria</taxon>
        <taxon>Pseudomonadati</taxon>
        <taxon>Pseudomonadota</taxon>
        <taxon>Gammaproteobacteria</taxon>
        <taxon>Pseudomonadales</taxon>
        <taxon>Pseudomonadaceae</taxon>
        <taxon>Stutzerimonas</taxon>
    </lineage>
</organism>
<dbReference type="Pfam" id="PF13175">
    <property type="entry name" value="AAA_15"/>
    <property type="match status" value="1"/>
</dbReference>
<dbReference type="SMART" id="SM00382">
    <property type="entry name" value="AAA"/>
    <property type="match status" value="1"/>
</dbReference>
<dbReference type="SUPFAM" id="SSF52540">
    <property type="entry name" value="P-loop containing nucleoside triphosphate hydrolases"/>
    <property type="match status" value="1"/>
</dbReference>